<evidence type="ECO:0000256" key="5">
    <source>
        <dbReference type="ARBA" id="ARBA00023150"/>
    </source>
</evidence>
<evidence type="ECO:0000256" key="9">
    <source>
        <dbReference type="ARBA" id="ARBA00030781"/>
    </source>
</evidence>
<comment type="catalytic activity">
    <reaction evidence="11">
        <text>2 [molybdopterin-synthase sulfur-carrier protein]-C-terminal-Gly-aminoethanethioate + cyclic pyranopterin phosphate + H2O = molybdopterin + 2 [molybdopterin-synthase sulfur-carrier protein]-C-terminal Gly-Gly + 2 H(+)</text>
        <dbReference type="Rhea" id="RHEA:26333"/>
        <dbReference type="Rhea" id="RHEA-COMP:12202"/>
        <dbReference type="Rhea" id="RHEA-COMP:19907"/>
        <dbReference type="ChEBI" id="CHEBI:15377"/>
        <dbReference type="ChEBI" id="CHEBI:15378"/>
        <dbReference type="ChEBI" id="CHEBI:58698"/>
        <dbReference type="ChEBI" id="CHEBI:59648"/>
        <dbReference type="ChEBI" id="CHEBI:90778"/>
        <dbReference type="ChEBI" id="CHEBI:232372"/>
        <dbReference type="EC" id="2.8.1.12"/>
    </reaction>
</comment>
<reference evidence="13" key="1">
    <citation type="submission" date="2015-11" db="EMBL/GenBank/DDBJ databases">
        <authorList>
            <person name="Varghese N."/>
        </authorList>
    </citation>
    <scope>NUCLEOTIDE SEQUENCE [LARGE SCALE GENOMIC DNA]</scope>
    <source>
        <strain evidence="13">JGI-23</strain>
    </source>
</reference>
<evidence type="ECO:0000313" key="12">
    <source>
        <dbReference type="EMBL" id="CUS96778.1"/>
    </source>
</evidence>
<dbReference type="GO" id="GO:0006777">
    <property type="term" value="P:Mo-molybdopterin cofactor biosynthetic process"/>
    <property type="evidence" value="ECO:0007669"/>
    <property type="project" value="UniProtKB-KW"/>
</dbReference>
<dbReference type="OrthoDB" id="9803224at2"/>
<dbReference type="GO" id="GO:0030366">
    <property type="term" value="F:molybdopterin synthase activity"/>
    <property type="evidence" value="ECO:0007669"/>
    <property type="project" value="UniProtKB-EC"/>
</dbReference>
<accession>A0A0P1MNW6</accession>
<dbReference type="Pfam" id="PF02391">
    <property type="entry name" value="MoaE"/>
    <property type="match status" value="1"/>
</dbReference>
<dbReference type="Proteomes" id="UP000199197">
    <property type="component" value="Unassembled WGS sequence"/>
</dbReference>
<organism evidence="12 13">
    <name type="scientific">Candidatus Chryseopegocella kryptomonas</name>
    <dbReference type="NCBI Taxonomy" id="1633643"/>
    <lineage>
        <taxon>Bacteria</taxon>
        <taxon>Pseudomonadati</taxon>
        <taxon>Candidatus Kryptoniota</taxon>
        <taxon>Candidatus Chryseopegocella</taxon>
    </lineage>
</organism>
<dbReference type="EC" id="2.8.1.12" evidence="3"/>
<proteinExistence type="inferred from homology"/>
<dbReference type="EMBL" id="CZVW01000002">
    <property type="protein sequence ID" value="CUS96778.1"/>
    <property type="molecule type" value="Genomic_DNA"/>
</dbReference>
<dbReference type="AlphaFoldDB" id="A0A0P1MNW6"/>
<protein>
    <recommendedName>
        <fullName evidence="4">Molybdopterin synthase catalytic subunit</fullName>
        <ecNumber evidence="3">2.8.1.12</ecNumber>
    </recommendedName>
    <alternativeName>
        <fullName evidence="9">MPT synthase subunit 2</fullName>
    </alternativeName>
    <alternativeName>
        <fullName evidence="7">Molybdenum cofactor biosynthesis protein E</fullName>
    </alternativeName>
    <alternativeName>
        <fullName evidence="8">Molybdopterin-converting factor large subunit</fullName>
    </alternativeName>
    <alternativeName>
        <fullName evidence="10">Molybdopterin-converting factor subunit 2</fullName>
    </alternativeName>
</protein>
<evidence type="ECO:0000256" key="4">
    <source>
        <dbReference type="ARBA" id="ARBA00013858"/>
    </source>
</evidence>
<dbReference type="RefSeq" id="WP_159421061.1">
    <property type="nucleotide sequence ID" value="NZ_CZVW01000002.1"/>
</dbReference>
<comment type="subunit">
    <text evidence="6">Heterotetramer of 2 MoaD subunits and 2 MoaE subunits. Also stable as homodimer. The enzyme changes between these two forms during catalysis.</text>
</comment>
<sequence>MKNSKYIITGRIEDIMEVDVLSVVDEGCGSFIIFEGRVRADKVDGSEVEKIVYESYIEMAEREIAKIESEAIEKFSVKKVIIKHRVGEVKVGEIALLVAVLSEHRKEGFEAIQYVIDEIKRRVPIWKKEILKNGKQRWVEGKND</sequence>
<evidence type="ECO:0000256" key="2">
    <source>
        <dbReference type="ARBA" id="ARBA00005426"/>
    </source>
</evidence>
<evidence type="ECO:0000256" key="11">
    <source>
        <dbReference type="ARBA" id="ARBA00049878"/>
    </source>
</evidence>
<evidence type="ECO:0000256" key="1">
    <source>
        <dbReference type="ARBA" id="ARBA00005046"/>
    </source>
</evidence>
<dbReference type="Gene3D" id="3.90.1170.40">
    <property type="entry name" value="Molybdopterin biosynthesis MoaE subunit"/>
    <property type="match status" value="1"/>
</dbReference>
<evidence type="ECO:0000256" key="6">
    <source>
        <dbReference type="ARBA" id="ARBA00026066"/>
    </source>
</evidence>
<gene>
    <name evidence="12" type="ORF">JGI23_00179</name>
</gene>
<evidence type="ECO:0000256" key="3">
    <source>
        <dbReference type="ARBA" id="ARBA00011950"/>
    </source>
</evidence>
<keyword evidence="13" id="KW-1185">Reference proteome</keyword>
<evidence type="ECO:0000256" key="8">
    <source>
        <dbReference type="ARBA" id="ARBA00030407"/>
    </source>
</evidence>
<dbReference type="PANTHER" id="PTHR23404">
    <property type="entry name" value="MOLYBDOPTERIN SYNTHASE RELATED"/>
    <property type="match status" value="1"/>
</dbReference>
<evidence type="ECO:0000256" key="10">
    <source>
        <dbReference type="ARBA" id="ARBA00032474"/>
    </source>
</evidence>
<comment type="similarity">
    <text evidence="2">Belongs to the MoaE family.</text>
</comment>
<name>A0A0P1MNW6_9BACT</name>
<evidence type="ECO:0000256" key="7">
    <source>
        <dbReference type="ARBA" id="ARBA00029745"/>
    </source>
</evidence>
<keyword evidence="5" id="KW-0501">Molybdenum cofactor biosynthesis</keyword>
<dbReference type="InterPro" id="IPR003448">
    <property type="entry name" value="Mopterin_biosynth_MoaE"/>
</dbReference>
<dbReference type="InterPro" id="IPR036563">
    <property type="entry name" value="MoaE_sf"/>
</dbReference>
<evidence type="ECO:0000313" key="13">
    <source>
        <dbReference type="Proteomes" id="UP000199197"/>
    </source>
</evidence>
<dbReference type="CDD" id="cd00756">
    <property type="entry name" value="MoaE"/>
    <property type="match status" value="1"/>
</dbReference>
<dbReference type="SUPFAM" id="SSF54690">
    <property type="entry name" value="Molybdopterin synthase subunit MoaE"/>
    <property type="match status" value="1"/>
</dbReference>
<comment type="pathway">
    <text evidence="1">Cofactor biosynthesis; molybdopterin biosynthesis.</text>
</comment>